<dbReference type="PANTHER" id="PTHR11533:SF299">
    <property type="entry name" value="AMINOPEPTIDASE"/>
    <property type="match status" value="1"/>
</dbReference>
<evidence type="ECO:0000256" key="1">
    <source>
        <dbReference type="ARBA" id="ARBA00001947"/>
    </source>
</evidence>
<keyword evidence="7" id="KW-0378">Hydrolase</keyword>
<dbReference type="EMBL" id="JAJSOF020000019">
    <property type="protein sequence ID" value="KAJ4437990.1"/>
    <property type="molecule type" value="Genomic_DNA"/>
</dbReference>
<evidence type="ECO:0000256" key="6">
    <source>
        <dbReference type="ARBA" id="ARBA00022723"/>
    </source>
</evidence>
<reference evidence="13 14" key="1">
    <citation type="journal article" date="2022" name="Allergy">
        <title>Genome assembly and annotation of Periplaneta americana reveal a comprehensive cockroach allergen profile.</title>
        <authorList>
            <person name="Wang L."/>
            <person name="Xiong Q."/>
            <person name="Saelim N."/>
            <person name="Wang L."/>
            <person name="Nong W."/>
            <person name="Wan A.T."/>
            <person name="Shi M."/>
            <person name="Liu X."/>
            <person name="Cao Q."/>
            <person name="Hui J.H.L."/>
            <person name="Sookrung N."/>
            <person name="Leung T.F."/>
            <person name="Tungtrongchitr A."/>
            <person name="Tsui S.K.W."/>
        </authorList>
    </citation>
    <scope>NUCLEOTIDE SEQUENCE [LARGE SCALE GENOMIC DNA]</scope>
    <source>
        <strain evidence="13">PWHHKU_190912</strain>
    </source>
</reference>
<evidence type="ECO:0000256" key="3">
    <source>
        <dbReference type="ARBA" id="ARBA00010136"/>
    </source>
</evidence>
<keyword evidence="8" id="KW-0862">Zinc</keyword>
<keyword evidence="4" id="KW-0325">Glycoprotein</keyword>
<dbReference type="InterPro" id="IPR050344">
    <property type="entry name" value="Peptidase_M1_aminopeptidases"/>
</dbReference>
<evidence type="ECO:0000259" key="11">
    <source>
        <dbReference type="Pfam" id="PF01433"/>
    </source>
</evidence>
<dbReference type="PRINTS" id="PR00756">
    <property type="entry name" value="ALADIPTASE"/>
</dbReference>
<gene>
    <name evidence="13" type="ORF">ANN_13929</name>
</gene>
<keyword evidence="14" id="KW-1185">Reference proteome</keyword>
<evidence type="ECO:0000259" key="12">
    <source>
        <dbReference type="Pfam" id="PF17900"/>
    </source>
</evidence>
<feature type="domain" description="Aminopeptidase N-like N-terminal" evidence="12">
    <location>
        <begin position="59"/>
        <end position="142"/>
    </location>
</feature>
<dbReference type="Gene3D" id="1.10.390.10">
    <property type="entry name" value="Neutral Protease Domain 2"/>
    <property type="match status" value="1"/>
</dbReference>
<keyword evidence="10" id="KW-0449">Lipoprotein</keyword>
<dbReference type="SUPFAM" id="SSF55486">
    <property type="entry name" value="Metalloproteases ('zincins'), catalytic domain"/>
    <property type="match status" value="1"/>
</dbReference>
<evidence type="ECO:0000256" key="7">
    <source>
        <dbReference type="ARBA" id="ARBA00022801"/>
    </source>
</evidence>
<dbReference type="Pfam" id="PF01433">
    <property type="entry name" value="Peptidase_M1"/>
    <property type="match status" value="1"/>
</dbReference>
<comment type="subcellular location">
    <subcellularLocation>
        <location evidence="2">Cell membrane</location>
        <topology evidence="2">Lipid-anchor</topology>
        <topology evidence="2">GPI-anchor</topology>
    </subcellularLocation>
</comment>
<protein>
    <submittedName>
        <fullName evidence="13">Uncharacterized protein</fullName>
    </submittedName>
</protein>
<comment type="similarity">
    <text evidence="3">Belongs to the peptidase M1 family.</text>
</comment>
<proteinExistence type="inferred from homology"/>
<dbReference type="PANTHER" id="PTHR11533">
    <property type="entry name" value="PROTEASE M1 ZINC METALLOPROTEASE"/>
    <property type="match status" value="1"/>
</dbReference>
<dbReference type="Gene3D" id="2.60.40.1730">
    <property type="entry name" value="tricorn interacting facor f3 domain"/>
    <property type="match status" value="2"/>
</dbReference>
<keyword evidence="4" id="KW-0472">Membrane</keyword>
<keyword evidence="9" id="KW-0482">Metalloprotease</keyword>
<accession>A0ABQ8SW68</accession>
<evidence type="ECO:0000313" key="14">
    <source>
        <dbReference type="Proteomes" id="UP001148838"/>
    </source>
</evidence>
<dbReference type="InterPro" id="IPR001930">
    <property type="entry name" value="Peptidase_M1"/>
</dbReference>
<dbReference type="Proteomes" id="UP001148838">
    <property type="component" value="Unassembled WGS sequence"/>
</dbReference>
<evidence type="ECO:0000256" key="10">
    <source>
        <dbReference type="ARBA" id="ARBA00023288"/>
    </source>
</evidence>
<dbReference type="InterPro" id="IPR042097">
    <property type="entry name" value="Aminopeptidase_N-like_N_sf"/>
</dbReference>
<keyword evidence="6" id="KW-0479">Metal-binding</keyword>
<comment type="cofactor">
    <cofactor evidence="1">
        <name>Zn(2+)</name>
        <dbReference type="ChEBI" id="CHEBI:29105"/>
    </cofactor>
</comment>
<evidence type="ECO:0000313" key="13">
    <source>
        <dbReference type="EMBL" id="KAJ4437990.1"/>
    </source>
</evidence>
<evidence type="ECO:0000256" key="9">
    <source>
        <dbReference type="ARBA" id="ARBA00023049"/>
    </source>
</evidence>
<dbReference type="InterPro" id="IPR045357">
    <property type="entry name" value="Aminopeptidase_N-like_N"/>
</dbReference>
<name>A0ABQ8SW68_PERAM</name>
<dbReference type="SUPFAM" id="SSF63737">
    <property type="entry name" value="Leukotriene A4 hydrolase N-terminal domain"/>
    <property type="match status" value="1"/>
</dbReference>
<dbReference type="Pfam" id="PF17900">
    <property type="entry name" value="Peptidase_M1_N"/>
    <property type="match status" value="1"/>
</dbReference>
<feature type="domain" description="Peptidase M1 membrane alanine aminopeptidase" evidence="11">
    <location>
        <begin position="199"/>
        <end position="307"/>
    </location>
</feature>
<evidence type="ECO:0000256" key="5">
    <source>
        <dbReference type="ARBA" id="ARBA00022670"/>
    </source>
</evidence>
<dbReference type="InterPro" id="IPR027268">
    <property type="entry name" value="Peptidase_M4/M1_CTD_sf"/>
</dbReference>
<dbReference type="InterPro" id="IPR014782">
    <property type="entry name" value="Peptidase_M1_dom"/>
</dbReference>
<organism evidence="13 14">
    <name type="scientific">Periplaneta americana</name>
    <name type="common">American cockroach</name>
    <name type="synonym">Blatta americana</name>
    <dbReference type="NCBI Taxonomy" id="6978"/>
    <lineage>
        <taxon>Eukaryota</taxon>
        <taxon>Metazoa</taxon>
        <taxon>Ecdysozoa</taxon>
        <taxon>Arthropoda</taxon>
        <taxon>Hexapoda</taxon>
        <taxon>Insecta</taxon>
        <taxon>Pterygota</taxon>
        <taxon>Neoptera</taxon>
        <taxon>Polyneoptera</taxon>
        <taxon>Dictyoptera</taxon>
        <taxon>Blattodea</taxon>
        <taxon>Blattoidea</taxon>
        <taxon>Blattidae</taxon>
        <taxon>Blattinae</taxon>
        <taxon>Periplaneta</taxon>
    </lineage>
</organism>
<comment type="caution">
    <text evidence="13">The sequence shown here is derived from an EMBL/GenBank/DDBJ whole genome shotgun (WGS) entry which is preliminary data.</text>
</comment>
<keyword evidence="4" id="KW-0336">GPI-anchor</keyword>
<keyword evidence="5" id="KW-0645">Protease</keyword>
<evidence type="ECO:0000256" key="8">
    <source>
        <dbReference type="ARBA" id="ARBA00022833"/>
    </source>
</evidence>
<evidence type="ECO:0000256" key="4">
    <source>
        <dbReference type="ARBA" id="ARBA00022622"/>
    </source>
</evidence>
<sequence length="353" mass="40213">MAGLCEGGNEPPGSLKAIVSHQLVMAQVKLCTLVQLFLLSLPLCGCSSRDHRLPITVLPTHYKLHLIPYFEEQDFIFMGEVKITVNATTSKNHITLHCDGLDIVGSPTVKTLDGSQYLRVVNTNYDENTHFYRMKLRQKLQPGRHPEIGGRIWDSFKESPPMSTYLLAFVVSSTLKNISNSDGKYSVWMTEDKLSYGEYILDLTQPLIEHLENYTEIKYELPKLDQVALQDFPYLGMENWGLITYLEEKILYMEGKHNSEEKKAVALLTGHEISHLWFGDLVSPKWWKFTWLNEGFATFFGFKAVAKLPLPFATVTWCHELVAPFAMVALFLFCRVADRAEVGLLSWTDAVPR</sequence>
<evidence type="ECO:0000256" key="2">
    <source>
        <dbReference type="ARBA" id="ARBA00004609"/>
    </source>
</evidence>